<feature type="domain" description="NAD(P)-binding" evidence="1">
    <location>
        <begin position="7"/>
        <end position="56"/>
    </location>
</feature>
<comment type="caution">
    <text evidence="2">The sequence shown here is derived from an EMBL/GenBank/DDBJ whole genome shotgun (WGS) entry which is preliminary data.</text>
</comment>
<dbReference type="Gene3D" id="3.40.50.720">
    <property type="entry name" value="NAD(P)-binding Rossmann-like Domain"/>
    <property type="match status" value="1"/>
</dbReference>
<accession>M0DRP3</accession>
<dbReference type="GO" id="GO:0004029">
    <property type="term" value="F:aldehyde dehydrogenase (NAD+) activity"/>
    <property type="evidence" value="ECO:0007669"/>
    <property type="project" value="TreeGrafter"/>
</dbReference>
<dbReference type="OrthoDB" id="213145at2157"/>
<dbReference type="InterPro" id="IPR036291">
    <property type="entry name" value="NAD(P)-bd_dom_sf"/>
</dbReference>
<feature type="non-terminal residue" evidence="2">
    <location>
        <position position="58"/>
    </location>
</feature>
<name>M0DRP3_9EURY</name>
<dbReference type="InterPro" id="IPR016040">
    <property type="entry name" value="NAD(P)-bd_dom"/>
</dbReference>
<dbReference type="PANTHER" id="PTHR48079">
    <property type="entry name" value="PROTEIN YEEZ"/>
    <property type="match status" value="1"/>
</dbReference>
<proteinExistence type="predicted"/>
<dbReference type="PANTHER" id="PTHR48079:SF6">
    <property type="entry name" value="NAD(P)-BINDING DOMAIN-CONTAINING PROTEIN-RELATED"/>
    <property type="match status" value="1"/>
</dbReference>
<dbReference type="InterPro" id="IPR051783">
    <property type="entry name" value="NAD(P)-dependent_oxidoreduct"/>
</dbReference>
<evidence type="ECO:0000259" key="1">
    <source>
        <dbReference type="Pfam" id="PF13460"/>
    </source>
</evidence>
<dbReference type="SUPFAM" id="SSF51735">
    <property type="entry name" value="NAD(P)-binding Rossmann-fold domains"/>
    <property type="match status" value="1"/>
</dbReference>
<keyword evidence="3" id="KW-1185">Reference proteome</keyword>
<protein>
    <submittedName>
        <fullName evidence="2">NAD-dependent epimerase/dehydratase</fullName>
    </submittedName>
</protein>
<organism evidence="2 3">
    <name type="scientific">Halorubrum tebenquichense DSM 14210</name>
    <dbReference type="NCBI Taxonomy" id="1227485"/>
    <lineage>
        <taxon>Archaea</taxon>
        <taxon>Methanobacteriati</taxon>
        <taxon>Methanobacteriota</taxon>
        <taxon>Stenosarchaea group</taxon>
        <taxon>Halobacteria</taxon>
        <taxon>Halobacteriales</taxon>
        <taxon>Haloferacaceae</taxon>
        <taxon>Halorubrum</taxon>
    </lineage>
</organism>
<dbReference type="EMBL" id="AOJD01000041">
    <property type="protein sequence ID" value="ELZ38155.1"/>
    <property type="molecule type" value="Genomic_DNA"/>
</dbReference>
<dbReference type="Pfam" id="PF13460">
    <property type="entry name" value="NAD_binding_10"/>
    <property type="match status" value="1"/>
</dbReference>
<evidence type="ECO:0000313" key="2">
    <source>
        <dbReference type="EMBL" id="ELZ38155.1"/>
    </source>
</evidence>
<dbReference type="RefSeq" id="WP_006629186.1">
    <property type="nucleotide sequence ID" value="NZ_AOJD01000041.1"/>
</dbReference>
<gene>
    <name evidence="2" type="ORF">C472_07515</name>
</gene>
<dbReference type="GO" id="GO:0005737">
    <property type="term" value="C:cytoplasm"/>
    <property type="evidence" value="ECO:0007669"/>
    <property type="project" value="TreeGrafter"/>
</dbReference>
<dbReference type="Proteomes" id="UP000011523">
    <property type="component" value="Unassembled WGS sequence"/>
</dbReference>
<evidence type="ECO:0000313" key="3">
    <source>
        <dbReference type="Proteomes" id="UP000011523"/>
    </source>
</evidence>
<sequence>MRVLVTGATGFVGSRLVPTLLERGHDVVALVRDADGYAAPDGVAVVEGDLLEPETLPP</sequence>
<dbReference type="AlphaFoldDB" id="M0DRP3"/>
<reference evidence="2 3" key="1">
    <citation type="journal article" date="2014" name="PLoS Genet.">
        <title>Phylogenetically driven sequencing of extremely halophilic archaea reveals strategies for static and dynamic osmo-response.</title>
        <authorList>
            <person name="Becker E.A."/>
            <person name="Seitzer P.M."/>
            <person name="Tritt A."/>
            <person name="Larsen D."/>
            <person name="Krusor M."/>
            <person name="Yao A.I."/>
            <person name="Wu D."/>
            <person name="Madern D."/>
            <person name="Eisen J.A."/>
            <person name="Darling A.E."/>
            <person name="Facciotti M.T."/>
        </authorList>
    </citation>
    <scope>NUCLEOTIDE SEQUENCE [LARGE SCALE GENOMIC DNA]</scope>
    <source>
        <strain evidence="2 3">DSM 14210</strain>
    </source>
</reference>